<dbReference type="AlphaFoldDB" id="B8LV50"/>
<keyword evidence="2" id="KW-1185">Reference proteome</keyword>
<organism evidence="1 2">
    <name type="scientific">Talaromyces stipitatus (strain ATCC 10500 / CBS 375.48 / QM 6759 / NRRL 1006)</name>
    <name type="common">Penicillium stipitatum</name>
    <dbReference type="NCBI Taxonomy" id="441959"/>
    <lineage>
        <taxon>Eukaryota</taxon>
        <taxon>Fungi</taxon>
        <taxon>Dikarya</taxon>
        <taxon>Ascomycota</taxon>
        <taxon>Pezizomycotina</taxon>
        <taxon>Eurotiomycetes</taxon>
        <taxon>Eurotiomycetidae</taxon>
        <taxon>Eurotiales</taxon>
        <taxon>Trichocomaceae</taxon>
        <taxon>Talaromyces</taxon>
        <taxon>Talaromyces sect. Talaromyces</taxon>
    </lineage>
</organism>
<dbReference type="EMBL" id="EQ962652">
    <property type="protein sequence ID" value="EED23100.1"/>
    <property type="molecule type" value="Genomic_DNA"/>
</dbReference>
<evidence type="ECO:0000313" key="2">
    <source>
        <dbReference type="Proteomes" id="UP000001745"/>
    </source>
</evidence>
<dbReference type="InterPro" id="IPR029063">
    <property type="entry name" value="SAM-dependent_MTases_sf"/>
</dbReference>
<dbReference type="GeneID" id="8102700"/>
<dbReference type="HOGENOM" id="CLU_010595_9_6_1"/>
<gene>
    <name evidence="1" type="ORF">TSTA_065550</name>
</gene>
<dbReference type="InParanoid" id="B8LV50"/>
<accession>B8LV50</accession>
<reference evidence="2" key="1">
    <citation type="journal article" date="2015" name="Genome Announc.">
        <title>Genome sequence of the AIDS-associated pathogen Penicillium marneffei (ATCC18224) and its near taxonomic relative Talaromyces stipitatus (ATCC10500).</title>
        <authorList>
            <person name="Nierman W.C."/>
            <person name="Fedorova-Abrams N.D."/>
            <person name="Andrianopoulos A."/>
        </authorList>
    </citation>
    <scope>NUCLEOTIDE SEQUENCE [LARGE SCALE GENOMIC DNA]</scope>
    <source>
        <strain evidence="2">ATCC 10500 / CBS 375.48 / QM 6759 / NRRL 1006</strain>
    </source>
</reference>
<dbReference type="eggNOG" id="ENOG502SNAB">
    <property type="taxonomic scope" value="Eukaryota"/>
</dbReference>
<dbReference type="VEuPathDB" id="FungiDB:TSTA_065550"/>
<dbReference type="STRING" id="441959.B8LV50"/>
<dbReference type="PhylomeDB" id="B8LV50"/>
<dbReference type="OrthoDB" id="4222303at2759"/>
<protein>
    <submittedName>
        <fullName evidence="1">Uncharacterized protein</fullName>
    </submittedName>
</protein>
<sequence>MKYFKYLDTTYPTDNKRRYHDFDISDKQFPKDSSHDTIQLSLHNCLEPFPAERHGKYDLVHVRLMVAALKESDYKHVVANIAEQEGHLQWEDLGRSYFLTNPEKHYQELPSMNTLRLCIEGQINAGPSRDVPATVVEAAKSAGFTNISKYDFRIRDKPELWFKTEEWIDRVLESLTRIFLKRKRDAAGKDSD</sequence>
<dbReference type="SUPFAM" id="SSF53335">
    <property type="entry name" value="S-adenosyl-L-methionine-dependent methyltransferases"/>
    <property type="match status" value="1"/>
</dbReference>
<evidence type="ECO:0000313" key="1">
    <source>
        <dbReference type="EMBL" id="EED23100.1"/>
    </source>
</evidence>
<name>B8LV50_TALSN</name>
<dbReference type="Proteomes" id="UP000001745">
    <property type="component" value="Unassembled WGS sequence"/>
</dbReference>
<proteinExistence type="predicted"/>
<dbReference type="RefSeq" id="XP_002340487.1">
    <property type="nucleotide sequence ID" value="XM_002340446.1"/>
</dbReference>